<keyword evidence="4" id="KW-1185">Reference proteome</keyword>
<accession>A0A136IWE1</accession>
<name>A0A136IWE1_9PEZI</name>
<evidence type="ECO:0000259" key="2">
    <source>
        <dbReference type="Pfam" id="PF06985"/>
    </source>
</evidence>
<gene>
    <name evidence="3" type="ORF">Micbo1qcDRAFT_206287</name>
</gene>
<dbReference type="Pfam" id="PF26639">
    <property type="entry name" value="Het-6_barrel"/>
    <property type="match status" value="1"/>
</dbReference>
<dbReference type="InterPro" id="IPR052895">
    <property type="entry name" value="HetReg/Transcr_Mod"/>
</dbReference>
<evidence type="ECO:0000313" key="3">
    <source>
        <dbReference type="EMBL" id="KXJ89330.1"/>
    </source>
</evidence>
<dbReference type="InterPro" id="IPR010730">
    <property type="entry name" value="HET"/>
</dbReference>
<dbReference type="OrthoDB" id="3553147at2759"/>
<dbReference type="STRING" id="196109.A0A136IWE1"/>
<feature type="domain" description="Heterokaryon incompatibility" evidence="2">
    <location>
        <begin position="92"/>
        <end position="260"/>
    </location>
</feature>
<proteinExistence type="predicted"/>
<feature type="compositionally biased region" description="Basic and acidic residues" evidence="1">
    <location>
        <begin position="71"/>
        <end position="85"/>
    </location>
</feature>
<evidence type="ECO:0000313" key="4">
    <source>
        <dbReference type="Proteomes" id="UP000070501"/>
    </source>
</evidence>
<dbReference type="PANTHER" id="PTHR24148">
    <property type="entry name" value="ANKYRIN REPEAT DOMAIN-CONTAINING PROTEIN 39 HOMOLOG-RELATED"/>
    <property type="match status" value="1"/>
</dbReference>
<dbReference type="InParanoid" id="A0A136IWE1"/>
<evidence type="ECO:0000256" key="1">
    <source>
        <dbReference type="SAM" id="MobiDB-lite"/>
    </source>
</evidence>
<organism evidence="3 4">
    <name type="scientific">Microdochium bolleyi</name>
    <dbReference type="NCBI Taxonomy" id="196109"/>
    <lineage>
        <taxon>Eukaryota</taxon>
        <taxon>Fungi</taxon>
        <taxon>Dikarya</taxon>
        <taxon>Ascomycota</taxon>
        <taxon>Pezizomycotina</taxon>
        <taxon>Sordariomycetes</taxon>
        <taxon>Xylariomycetidae</taxon>
        <taxon>Xylariales</taxon>
        <taxon>Microdochiaceae</taxon>
        <taxon>Microdochium</taxon>
    </lineage>
</organism>
<dbReference type="Pfam" id="PF06985">
    <property type="entry name" value="HET"/>
    <property type="match status" value="1"/>
</dbReference>
<dbReference type="AlphaFoldDB" id="A0A136IWE1"/>
<dbReference type="EMBL" id="KQ964255">
    <property type="protein sequence ID" value="KXJ89330.1"/>
    <property type="molecule type" value="Genomic_DNA"/>
</dbReference>
<protein>
    <submittedName>
        <fullName evidence="3">Heterokaryon incompatibility protein-domain-containing protein</fullName>
    </submittedName>
</protein>
<reference evidence="4" key="1">
    <citation type="submission" date="2016-02" db="EMBL/GenBank/DDBJ databases">
        <title>Draft genome sequence of Microdochium bolleyi, a fungal endophyte of beachgrass.</title>
        <authorList>
            <consortium name="DOE Joint Genome Institute"/>
            <person name="David A.S."/>
            <person name="May G."/>
            <person name="Haridas S."/>
            <person name="Lim J."/>
            <person name="Wang M."/>
            <person name="Labutti K."/>
            <person name="Lipzen A."/>
            <person name="Barry K."/>
            <person name="Grigoriev I.V."/>
        </authorList>
    </citation>
    <scope>NUCLEOTIDE SEQUENCE [LARGE SCALE GENOMIC DNA]</scope>
    <source>
        <strain evidence="4">J235TASD1</strain>
    </source>
</reference>
<dbReference type="Proteomes" id="UP000070501">
    <property type="component" value="Unassembled WGS sequence"/>
</dbReference>
<feature type="region of interest" description="Disordered" evidence="1">
    <location>
        <begin position="59"/>
        <end position="85"/>
    </location>
</feature>
<sequence length="712" mass="80817">MTKSSVLNNKNFRLPRSCRPMAMAPFVYLPLETDGHVIRLVTLLPGDFDDDLQVELAQARLSPPPPTHPVVAEEDRSKSRQEDQKQYADGHYTALSYVWGSTEDPKHISVREEGGSSGTLVVTRNLEEALRYLRHAQEPRVMWIDAICINQADMDERSRQVVFMARLYNTARDVVVWLGPDKDDGEFALTFLKSWGDRISVNWTKTAMEILGKREDTGDCEFDAEFPKSMSRGRLNDRESWALYHLMNREWFERLWVRQEAITMTPTSIRCGNTEFGSPALMRTIFMMQTRNIWFDLPVDETLRFLERRKLVYDLIVARADTRPLDRLRFDLSGLKWGQPVDAIYASQNLLTSLEKDMNIVPDYTLSATTVFQDLATQLINHAEKLTLFHTCELASKSLPDLPSWVPDWSNQIKVSAMDVFWSASAWISASYSLEPENVLRAAGIHKATVRTAFDLATKPQNQELLFLRISHHMWTLLPDDLSAPYIGGGDLCEAYTKTFSAEHCRERYSEALDRVALQDAKEFIRELRSISAIEGVADHLRACSRPGMGSYLNAALALFRGRSFITTDEGYIGLAPQDAQPGDRISVILGCRMPMLLRPMRSTPGSGEDVDEPSQKWQIVGACYVSGLMNGEAIYGQLPEWISPISTTIQMNMQRMGFRDARTGEINSDCVTILEDYGVKVDKVLYDPWKMYVSRNSLKAKGVALEMIDIV</sequence>
<dbReference type="PANTHER" id="PTHR24148:SF64">
    <property type="entry name" value="HETEROKARYON INCOMPATIBILITY DOMAIN-CONTAINING PROTEIN"/>
    <property type="match status" value="1"/>
</dbReference>